<dbReference type="AlphaFoldDB" id="A0A316YKC1"/>
<feature type="compositionally biased region" description="Polar residues" evidence="8">
    <location>
        <begin position="107"/>
        <end position="128"/>
    </location>
</feature>
<feature type="region of interest" description="Disordered" evidence="8">
    <location>
        <begin position="585"/>
        <end position="622"/>
    </location>
</feature>
<feature type="transmembrane region" description="Helical" evidence="9">
    <location>
        <begin position="385"/>
        <end position="407"/>
    </location>
</feature>
<gene>
    <name evidence="11" type="ORF">FA10DRAFT_268689</name>
</gene>
<feature type="compositionally biased region" description="Low complexity" evidence="8">
    <location>
        <begin position="38"/>
        <end position="53"/>
    </location>
</feature>
<keyword evidence="3" id="KW-0378">Hydrolase</keyword>
<sequence>MTTKQRDGDVASSTAAQTGPGNASGLQQRAKSTNEEAGSSIRRPISPSSSSGSFKQGAGAHSHLGLRPKASDSLHSRLRTLHPAPKHVSMIEDVTSPTSGKRRRGSRNPSYQGSASHDTSNGLHSQEGSGAAGDYDSDISKSGASTPMRRLSTRDNSTEEGSFASTDSDVKKMQEPPAWLVRDGNTADEDDEDGEDDDLLTTDIGIYDEEVYDEYLGPLMGRLRRVLVRNLRWESPLLAKHQAMVRNPRLDRYFVYTSLLGTHSFFLIFLPMAFWAGNAYFGRGLVNVLAFGVYLSSALKDALCIPRPYSPPVTRLVVGTTHLEYGFLSTHSTNSVSIALYLYLWISALREQEFSPLLNSRLWEVGLAYYLVSVVYGRIYAGMHSVMDCIAGCLLGAAVTLVQWFYFETIERLMMTEGWAVPIVVNAAGLAMVIVHPQPLDDCPCFEDAIAFLAVVMGIVTGRWLGVRYGLLPRDDNPLYGGLYAQKPSLPNLVSSRTPLSSLVEPALDAIREPFSSLSESAQSRPMLAQLLNVARVAIMLLVGVACILAVRVVVKTVCRIVLPPIFRFLQGTFGIILPRRHYTSSTDEAAPPPKPTQTRPRARTNSIKRQEGAAFPQPSKVKFTMSDGSALPVPFTHPHAHLPGDSLSGRIAGALSEEDRLRQKREEDAGFRFPDHPNSHAHGHNNAPNGTDAGLIPTSAAGQDEKETPASSEDDIRHYDVDVLTKVFVYHAIGLFASCFLPHAFRRLGLAIQ</sequence>
<comment type="subcellular location">
    <subcellularLocation>
        <location evidence="1">Endoplasmic reticulum membrane</location>
        <topology evidence="1">Multi-pass membrane protein</topology>
    </subcellularLocation>
</comment>
<evidence type="ECO:0000256" key="2">
    <source>
        <dbReference type="ARBA" id="ARBA00022692"/>
    </source>
</evidence>
<evidence type="ECO:0000256" key="9">
    <source>
        <dbReference type="SAM" id="Phobius"/>
    </source>
</evidence>
<dbReference type="Proteomes" id="UP000245768">
    <property type="component" value="Unassembled WGS sequence"/>
</dbReference>
<feature type="transmembrane region" description="Helical" evidence="9">
    <location>
        <begin position="419"/>
        <end position="437"/>
    </location>
</feature>
<evidence type="ECO:0000313" key="12">
    <source>
        <dbReference type="Proteomes" id="UP000245768"/>
    </source>
</evidence>
<feature type="transmembrane region" description="Helical" evidence="9">
    <location>
        <begin position="534"/>
        <end position="555"/>
    </location>
</feature>
<protein>
    <submittedName>
        <fullName evidence="11">PAP2-domain-containing protein</fullName>
    </submittedName>
</protein>
<dbReference type="PANTHER" id="PTHR14969">
    <property type="entry name" value="SPHINGOSINE-1-PHOSPHATE PHOSPHOHYDROLASE"/>
    <property type="match status" value="1"/>
</dbReference>
<evidence type="ECO:0000256" key="6">
    <source>
        <dbReference type="ARBA" id="ARBA00023136"/>
    </source>
</evidence>
<keyword evidence="2 9" id="KW-0812">Transmembrane</keyword>
<evidence type="ECO:0000256" key="5">
    <source>
        <dbReference type="ARBA" id="ARBA00022989"/>
    </source>
</evidence>
<dbReference type="SUPFAM" id="SSF48317">
    <property type="entry name" value="Acid phosphatase/Vanadium-dependent haloperoxidase"/>
    <property type="match status" value="1"/>
</dbReference>
<dbReference type="RefSeq" id="XP_025375701.1">
    <property type="nucleotide sequence ID" value="XM_025522429.1"/>
</dbReference>
<keyword evidence="5 9" id="KW-1133">Transmembrane helix</keyword>
<dbReference type="GeneID" id="37044345"/>
<evidence type="ECO:0000256" key="1">
    <source>
        <dbReference type="ARBA" id="ARBA00004477"/>
    </source>
</evidence>
<feature type="region of interest" description="Disordered" evidence="8">
    <location>
        <begin position="1"/>
        <end position="198"/>
    </location>
</feature>
<feature type="transmembrane region" description="Helical" evidence="9">
    <location>
        <begin position="362"/>
        <end position="379"/>
    </location>
</feature>
<dbReference type="PANTHER" id="PTHR14969:SF28">
    <property type="entry name" value="DIHYDROSPHINGOSINE 1-PHOSPHATE PHOSPHATASE LCB3-RELATED"/>
    <property type="match status" value="1"/>
</dbReference>
<reference evidence="11" key="1">
    <citation type="journal article" date="2018" name="Mol. Biol. Evol.">
        <title>Broad Genomic Sampling Reveals a Smut Pathogenic Ancestry of the Fungal Clade Ustilaginomycotina.</title>
        <authorList>
            <person name="Kijpornyongpan T."/>
            <person name="Mondo S.J."/>
            <person name="Barry K."/>
            <person name="Sandor L."/>
            <person name="Lee J."/>
            <person name="Lipzen A."/>
            <person name="Pangilinan J."/>
            <person name="LaButti K."/>
            <person name="Hainaut M."/>
            <person name="Henrissat B."/>
            <person name="Grigoriev I.V."/>
            <person name="Spatafora J.W."/>
            <person name="Aime M.C."/>
        </authorList>
    </citation>
    <scope>NUCLEOTIDE SEQUENCE [LARGE SCALE GENOMIC DNA]</scope>
    <source>
        <strain evidence="11">MCA 4198</strain>
    </source>
</reference>
<feature type="domain" description="Phosphatidic acid phosphatase type 2/haloperoxidase" evidence="10">
    <location>
        <begin position="283"/>
        <end position="404"/>
    </location>
</feature>
<comment type="similarity">
    <text evidence="7">Belongs to the type 2 lipid phosphate phosphatase family.</text>
</comment>
<dbReference type="CDD" id="cd03388">
    <property type="entry name" value="PAP2_SPPase1"/>
    <property type="match status" value="1"/>
</dbReference>
<keyword evidence="4" id="KW-0256">Endoplasmic reticulum</keyword>
<dbReference type="GO" id="GO:0042392">
    <property type="term" value="F:sphingosine-1-phosphate phosphatase activity"/>
    <property type="evidence" value="ECO:0007669"/>
    <property type="project" value="TreeGrafter"/>
</dbReference>
<feature type="transmembrane region" description="Helical" evidence="9">
    <location>
        <begin position="449"/>
        <end position="466"/>
    </location>
</feature>
<dbReference type="OrthoDB" id="301434at2759"/>
<dbReference type="SMART" id="SM00014">
    <property type="entry name" value="acidPPc"/>
    <property type="match status" value="1"/>
</dbReference>
<evidence type="ECO:0000256" key="4">
    <source>
        <dbReference type="ARBA" id="ARBA00022824"/>
    </source>
</evidence>
<feature type="region of interest" description="Disordered" evidence="8">
    <location>
        <begin position="671"/>
        <end position="714"/>
    </location>
</feature>
<evidence type="ECO:0000259" key="10">
    <source>
        <dbReference type="SMART" id="SM00014"/>
    </source>
</evidence>
<keyword evidence="12" id="KW-1185">Reference proteome</keyword>
<feature type="compositionally biased region" description="Polar residues" evidence="8">
    <location>
        <begin position="11"/>
        <end position="37"/>
    </location>
</feature>
<dbReference type="EMBL" id="KZ819638">
    <property type="protein sequence ID" value="PWN88503.1"/>
    <property type="molecule type" value="Genomic_DNA"/>
</dbReference>
<dbReference type="GO" id="GO:0005789">
    <property type="term" value="C:endoplasmic reticulum membrane"/>
    <property type="evidence" value="ECO:0007669"/>
    <property type="project" value="UniProtKB-SubCell"/>
</dbReference>
<name>A0A316YKC1_9BASI</name>
<dbReference type="STRING" id="215250.A0A316YKC1"/>
<feature type="compositionally biased region" description="Polar residues" evidence="8">
    <location>
        <begin position="597"/>
        <end position="608"/>
    </location>
</feature>
<evidence type="ECO:0000256" key="7">
    <source>
        <dbReference type="ARBA" id="ARBA00038324"/>
    </source>
</evidence>
<dbReference type="Pfam" id="PF01569">
    <property type="entry name" value="PAP2"/>
    <property type="match status" value="1"/>
</dbReference>
<accession>A0A316YKC1</accession>
<evidence type="ECO:0000256" key="3">
    <source>
        <dbReference type="ARBA" id="ARBA00022801"/>
    </source>
</evidence>
<organism evidence="11 12">
    <name type="scientific">Acaromyces ingoldii</name>
    <dbReference type="NCBI Taxonomy" id="215250"/>
    <lineage>
        <taxon>Eukaryota</taxon>
        <taxon>Fungi</taxon>
        <taxon>Dikarya</taxon>
        <taxon>Basidiomycota</taxon>
        <taxon>Ustilaginomycotina</taxon>
        <taxon>Exobasidiomycetes</taxon>
        <taxon>Exobasidiales</taxon>
        <taxon>Cryptobasidiaceae</taxon>
        <taxon>Acaromyces</taxon>
    </lineage>
</organism>
<proteinExistence type="inferred from homology"/>
<dbReference type="InterPro" id="IPR000326">
    <property type="entry name" value="PAP2/HPO"/>
</dbReference>
<dbReference type="InterPro" id="IPR036938">
    <property type="entry name" value="PAP2/HPO_sf"/>
</dbReference>
<dbReference type="Gene3D" id="1.20.144.10">
    <property type="entry name" value="Phosphatidic acid phosphatase type 2/haloperoxidase"/>
    <property type="match status" value="1"/>
</dbReference>
<keyword evidence="6 9" id="KW-0472">Membrane</keyword>
<feature type="compositionally biased region" description="Acidic residues" evidence="8">
    <location>
        <begin position="186"/>
        <end position="198"/>
    </location>
</feature>
<feature type="transmembrane region" description="Helical" evidence="9">
    <location>
        <begin position="253"/>
        <end position="274"/>
    </location>
</feature>
<dbReference type="InParanoid" id="A0A316YKC1"/>
<evidence type="ECO:0000256" key="8">
    <source>
        <dbReference type="SAM" id="MobiDB-lite"/>
    </source>
</evidence>
<evidence type="ECO:0000313" key="11">
    <source>
        <dbReference type="EMBL" id="PWN88503.1"/>
    </source>
</evidence>
<feature type="compositionally biased region" description="Basic and acidic residues" evidence="8">
    <location>
        <begin position="704"/>
        <end position="714"/>
    </location>
</feature>